<dbReference type="SMART" id="SM00382">
    <property type="entry name" value="AAA"/>
    <property type="match status" value="2"/>
</dbReference>
<dbReference type="FunFam" id="3.40.50.300:FF:000010">
    <property type="entry name" value="Chaperone clpB 1, putative"/>
    <property type="match status" value="1"/>
</dbReference>
<dbReference type="InterPro" id="IPR027417">
    <property type="entry name" value="P-loop_NTPase"/>
</dbReference>
<accession>A0A8K0AGK6</accession>
<evidence type="ECO:0000256" key="4">
    <source>
        <dbReference type="ARBA" id="ARBA00022840"/>
    </source>
</evidence>
<evidence type="ECO:0000256" key="2">
    <source>
        <dbReference type="ARBA" id="ARBA00022737"/>
    </source>
</evidence>
<keyword evidence="10" id="KW-1185">Reference proteome</keyword>
<protein>
    <submittedName>
        <fullName evidence="9">Mitochondrial ATP-dependent Clp protease ATP-binding subunit ClpB</fullName>
    </submittedName>
</protein>
<dbReference type="InterPro" id="IPR003593">
    <property type="entry name" value="AAA+_ATPase"/>
</dbReference>
<keyword evidence="4 9" id="KW-0067">ATP-binding</keyword>
<comment type="similarity">
    <text evidence="1">Belongs to the ClpA/ClpB family.</text>
</comment>
<dbReference type="InterPro" id="IPR041546">
    <property type="entry name" value="ClpA/ClpB_AAA_lid"/>
</dbReference>
<dbReference type="Gene3D" id="3.40.50.300">
    <property type="entry name" value="P-loop containing nucleotide triphosphate hydrolases"/>
    <property type="match status" value="3"/>
</dbReference>
<dbReference type="FunFam" id="3.40.50.300:FF:000025">
    <property type="entry name" value="ATP-dependent Clp protease subunit"/>
    <property type="match status" value="1"/>
</dbReference>
<dbReference type="GO" id="GO:0005737">
    <property type="term" value="C:cytoplasm"/>
    <property type="evidence" value="ECO:0007669"/>
    <property type="project" value="TreeGrafter"/>
</dbReference>
<dbReference type="SUPFAM" id="SSF52540">
    <property type="entry name" value="P-loop containing nucleoside triphosphate hydrolases"/>
    <property type="match status" value="2"/>
</dbReference>
<dbReference type="GO" id="GO:0005524">
    <property type="term" value="F:ATP binding"/>
    <property type="evidence" value="ECO:0007669"/>
    <property type="project" value="UniProtKB-KW"/>
</dbReference>
<evidence type="ECO:0000313" key="9">
    <source>
        <dbReference type="EMBL" id="KAF0852159.1"/>
    </source>
</evidence>
<dbReference type="InterPro" id="IPR019489">
    <property type="entry name" value="Clp_ATPase_C"/>
</dbReference>
<keyword evidence="5" id="KW-0143">Chaperone</keyword>
<keyword evidence="9" id="KW-0378">Hydrolase</keyword>
<organism evidence="9 10">
    <name type="scientific">Andalucia godoyi</name>
    <name type="common">Flagellate</name>
    <dbReference type="NCBI Taxonomy" id="505711"/>
    <lineage>
        <taxon>Eukaryota</taxon>
        <taxon>Discoba</taxon>
        <taxon>Jakobida</taxon>
        <taxon>Andalucina</taxon>
        <taxon>Andaluciidae</taxon>
        <taxon>Andalucia</taxon>
    </lineage>
</organism>
<dbReference type="InterPro" id="IPR018368">
    <property type="entry name" value="ClpA/B_CS1"/>
</dbReference>
<keyword evidence="9" id="KW-0645">Protease</keyword>
<dbReference type="PRINTS" id="PR00300">
    <property type="entry name" value="CLPPROTEASEA"/>
</dbReference>
<dbReference type="InterPro" id="IPR003959">
    <property type="entry name" value="ATPase_AAA_core"/>
</dbReference>
<dbReference type="InterPro" id="IPR050130">
    <property type="entry name" value="ClpA_ClpB"/>
</dbReference>
<dbReference type="Pfam" id="PF10431">
    <property type="entry name" value="ClpB_D2-small"/>
    <property type="match status" value="1"/>
</dbReference>
<keyword evidence="3" id="KW-0547">Nucleotide-binding</keyword>
<feature type="coiled-coil region" evidence="6">
    <location>
        <begin position="328"/>
        <end position="355"/>
    </location>
</feature>
<evidence type="ECO:0000256" key="3">
    <source>
        <dbReference type="ARBA" id="ARBA00022741"/>
    </source>
</evidence>
<dbReference type="OrthoDB" id="47330at2759"/>
<comment type="caution">
    <text evidence="9">The sequence shown here is derived from an EMBL/GenBank/DDBJ whole genome shotgun (WGS) entry which is preliminary data.</text>
</comment>
<keyword evidence="6" id="KW-0175">Coiled coil</keyword>
<feature type="domain" description="Clp ATPase C-terminal" evidence="8">
    <location>
        <begin position="689"/>
        <end position="776"/>
    </location>
</feature>
<dbReference type="EMBL" id="VRVR01000059">
    <property type="protein sequence ID" value="KAF0852159.1"/>
    <property type="molecule type" value="Genomic_DNA"/>
</dbReference>
<dbReference type="GO" id="GO:0016887">
    <property type="term" value="F:ATP hydrolysis activity"/>
    <property type="evidence" value="ECO:0007669"/>
    <property type="project" value="InterPro"/>
</dbReference>
<dbReference type="Pfam" id="PF00004">
    <property type="entry name" value="AAA"/>
    <property type="match status" value="1"/>
</dbReference>
<dbReference type="PANTHER" id="PTHR11638:SF176">
    <property type="entry name" value="HEAT SHOCK PROTEIN 78, MITOCHONDRIAL"/>
    <property type="match status" value="1"/>
</dbReference>
<dbReference type="Pfam" id="PF17871">
    <property type="entry name" value="AAA_lid_9"/>
    <property type="match status" value="1"/>
</dbReference>
<sequence>MIMLRSVCKRAFFSVPKRPIASLAQPWLHACAGPVPDVLAVRYAPVKGRRFYSQSPSGPNMNAWVSPDAQPAGANLKKFTVDLTQKAKDGILDPVIGRDEEIRRMIQILSRRTKNNPVLIGSAGVGKTALAEGLATRIVDGLVPDSMKNKIVLSLDVGSLVAGTSMRGEFEARLKGILKDIEKDKDQYILFIDELHLLVGAGQAEGGNMDAGNMLKPALARGEIRCVGATTLDEYRKYIEKDAALARRFQSVYVAEPTVEDAISILRGIKERYEVHHGVRIADGALVAAAQLSHRYITDRFLPDKAIDLIDEAASRLRLQQESKPEQVEAQEKKIIQLKIEREALRQESDKASKQRLTTLESDLAAREKEFNQLVGQWQAEKRKLEEAKSFKQKIEAARRELDNAQRMGNWTRVAELNYSVIPHFEQQLAELEQQQQVAAASSAGGRLVSSTVTAEDIAAVIARQTGIPVASMVQTERDKILHLEDTLRSQVVGQEEAIHAVANAIRLSRAGLKSASRPISNFMFVGQSGTGKTLTVRAIAQALFNSADAMTVINMAELGDPQLSVSKLLGASAGYVGYEEGGLLTEPVRRRPYQVVLFDEFEKAHRNVQHVLLRIMDEGFITDGHGRKVDFRNTLIVLTSNLGSEALAAMPENTPRKVQKDAVMEAVREHCAPEFINRIDEIILFNRLTMKDMHAITELRIKEVAANLSDRGIGLKVDSLAKDWLSRRGFDPAYGARPLRRVLQQSLLSPLAVKMLNGDVPEGSTVQVTCNPVTADVVDLEQALQFTISPP</sequence>
<dbReference type="GO" id="GO:0008233">
    <property type="term" value="F:peptidase activity"/>
    <property type="evidence" value="ECO:0007669"/>
    <property type="project" value="UniProtKB-KW"/>
</dbReference>
<dbReference type="InterPro" id="IPR001270">
    <property type="entry name" value="ClpA/B"/>
</dbReference>
<evidence type="ECO:0000313" key="10">
    <source>
        <dbReference type="Proteomes" id="UP000799049"/>
    </source>
</evidence>
<reference evidence="9" key="1">
    <citation type="submission" date="2019-09" db="EMBL/GenBank/DDBJ databases">
        <title>The Mitochondrial Proteome of the Jakobid, Andalucia godoyi, a Protist With the Most Gene-Rich and Bacteria-Like Mitochondrial Genome.</title>
        <authorList>
            <person name="Gray M.W."/>
            <person name="Burger G."/>
            <person name="Derelle R."/>
            <person name="Klimes V."/>
            <person name="Leger M."/>
            <person name="Sarrasin M."/>
            <person name="Vlcek C."/>
            <person name="Roger A.J."/>
            <person name="Elias M."/>
            <person name="Lang B.F."/>
        </authorList>
    </citation>
    <scope>NUCLEOTIDE SEQUENCE</scope>
    <source>
        <strain evidence="9">And28</strain>
    </source>
</reference>
<dbReference type="Pfam" id="PF07724">
    <property type="entry name" value="AAA_2"/>
    <property type="match status" value="1"/>
</dbReference>
<evidence type="ECO:0000256" key="6">
    <source>
        <dbReference type="SAM" id="Coils"/>
    </source>
</evidence>
<dbReference type="AlphaFoldDB" id="A0A8K0AGK6"/>
<dbReference type="FunFam" id="3.40.50.300:FF:000120">
    <property type="entry name" value="ATP-dependent chaperone ClpB"/>
    <property type="match status" value="1"/>
</dbReference>
<dbReference type="PANTHER" id="PTHR11638">
    <property type="entry name" value="ATP-DEPENDENT CLP PROTEASE"/>
    <property type="match status" value="1"/>
</dbReference>
<evidence type="ECO:0000259" key="8">
    <source>
        <dbReference type="SMART" id="SM01086"/>
    </source>
</evidence>
<evidence type="ECO:0000256" key="5">
    <source>
        <dbReference type="ARBA" id="ARBA00023186"/>
    </source>
</evidence>
<evidence type="ECO:0000256" key="1">
    <source>
        <dbReference type="ARBA" id="ARBA00008675"/>
    </source>
</evidence>
<name>A0A8K0AGK6_ANDGO</name>
<dbReference type="PROSITE" id="PS00870">
    <property type="entry name" value="CLPAB_1"/>
    <property type="match status" value="1"/>
</dbReference>
<proteinExistence type="inferred from homology"/>
<dbReference type="GO" id="GO:0034605">
    <property type="term" value="P:cellular response to heat"/>
    <property type="evidence" value="ECO:0007669"/>
    <property type="project" value="TreeGrafter"/>
</dbReference>
<dbReference type="GO" id="GO:0006508">
    <property type="term" value="P:proteolysis"/>
    <property type="evidence" value="ECO:0007669"/>
    <property type="project" value="UniProtKB-KW"/>
</dbReference>
<dbReference type="CDD" id="cd19499">
    <property type="entry name" value="RecA-like_ClpB_Hsp104-like"/>
    <property type="match status" value="1"/>
</dbReference>
<dbReference type="SMART" id="SM01086">
    <property type="entry name" value="ClpB_D2-small"/>
    <property type="match status" value="1"/>
</dbReference>
<gene>
    <name evidence="9" type="ORF">ANDGO_05778</name>
</gene>
<feature type="domain" description="AAA+ ATPase" evidence="7">
    <location>
        <begin position="519"/>
        <end position="690"/>
    </location>
</feature>
<keyword evidence="2" id="KW-0677">Repeat</keyword>
<dbReference type="Gene3D" id="1.10.8.60">
    <property type="match status" value="1"/>
</dbReference>
<dbReference type="CDD" id="cd00009">
    <property type="entry name" value="AAA"/>
    <property type="match status" value="1"/>
</dbReference>
<feature type="coiled-coil region" evidence="6">
    <location>
        <begin position="381"/>
        <end position="408"/>
    </location>
</feature>
<evidence type="ECO:0000259" key="7">
    <source>
        <dbReference type="SMART" id="SM00382"/>
    </source>
</evidence>
<feature type="domain" description="AAA+ ATPase" evidence="7">
    <location>
        <begin position="113"/>
        <end position="260"/>
    </location>
</feature>
<dbReference type="Proteomes" id="UP000799049">
    <property type="component" value="Unassembled WGS sequence"/>
</dbReference>